<evidence type="ECO:0000256" key="1">
    <source>
        <dbReference type="SAM" id="SignalP"/>
    </source>
</evidence>
<name>A0AAE0CZ27_COLKA</name>
<evidence type="ECO:0000313" key="3">
    <source>
        <dbReference type="Proteomes" id="UP001281614"/>
    </source>
</evidence>
<gene>
    <name evidence="2" type="ORF">CKAH01_02447</name>
</gene>
<feature type="chain" id="PRO_5041918112" evidence="1">
    <location>
        <begin position="30"/>
        <end position="351"/>
    </location>
</feature>
<protein>
    <submittedName>
        <fullName evidence="2">Uncharacterized protein</fullName>
    </submittedName>
</protein>
<dbReference type="Proteomes" id="UP001281614">
    <property type="component" value="Unassembled WGS sequence"/>
</dbReference>
<proteinExistence type="predicted"/>
<keyword evidence="3" id="KW-1185">Reference proteome</keyword>
<keyword evidence="1" id="KW-0732">Signal</keyword>
<accession>A0AAE0CZ27</accession>
<comment type="caution">
    <text evidence="2">The sequence shown here is derived from an EMBL/GenBank/DDBJ whole genome shotgun (WGS) entry which is preliminary data.</text>
</comment>
<dbReference type="AlphaFoldDB" id="A0AAE0CZ27"/>
<evidence type="ECO:0000313" key="2">
    <source>
        <dbReference type="EMBL" id="KAK2730619.1"/>
    </source>
</evidence>
<dbReference type="EMBL" id="VYYT01000665">
    <property type="protein sequence ID" value="KAK2730619.1"/>
    <property type="molecule type" value="Genomic_DNA"/>
</dbReference>
<sequence length="351" mass="39246">MANTIHSFGSGSVRSLFLWFLLHILLTNASPTPRDTTKPAALTKRARAQFPTFAQDYEGRVLKGQYLKDLFPLDDAKAAEYNGGASVASPYQDPSALKPNGWTRYIFWYPSETDTGDNEAPFGKVTDPAFADKGLMIDKTPGYEDLLDDAFADKDHTVDQKETGYYYYRHDREFDEVKKPTMASYANALVPASGAFIFDEDFSPKYRKEVWGLGDVPDLDTMSDVAFFQWIDACKAKNVAPTTLKLIFLSHVTNQKTYDIVVDALKETKHAKVPGWADKAVFSMDSRQGQAVLGSVWGAATSWMLIQHKKELGLKKITEVAVWGLNNGFAFEEDPEGEIANLNMRFVIEDA</sequence>
<feature type="signal peptide" evidence="1">
    <location>
        <begin position="1"/>
        <end position="29"/>
    </location>
</feature>
<organism evidence="2 3">
    <name type="scientific">Colletotrichum kahawae</name>
    <name type="common">Coffee berry disease fungus</name>
    <dbReference type="NCBI Taxonomy" id="34407"/>
    <lineage>
        <taxon>Eukaryota</taxon>
        <taxon>Fungi</taxon>
        <taxon>Dikarya</taxon>
        <taxon>Ascomycota</taxon>
        <taxon>Pezizomycotina</taxon>
        <taxon>Sordariomycetes</taxon>
        <taxon>Hypocreomycetidae</taxon>
        <taxon>Glomerellales</taxon>
        <taxon>Glomerellaceae</taxon>
        <taxon>Colletotrichum</taxon>
        <taxon>Colletotrichum gloeosporioides species complex</taxon>
    </lineage>
</organism>
<reference evidence="2" key="1">
    <citation type="submission" date="2023-02" db="EMBL/GenBank/DDBJ databases">
        <title>Colletotrichum kahawae CIFC_Que2 genome sequencing and assembly.</title>
        <authorList>
            <person name="Baroncelli R."/>
        </authorList>
    </citation>
    <scope>NUCLEOTIDE SEQUENCE</scope>
    <source>
        <strain evidence="2">CIFC_Que2</strain>
    </source>
</reference>